<sequence length="184" mass="20812">MEDKYCAFLRGINVNGINIKMDALKEAFIKMGFRDAKTILATGNVIFTIAEGINGGQDSKSFIEEELSKYFSYEAHVIIRSSRDIQDIVIAAQTMDVAEECHNYLLLCDDKEMVLDLKELFDSMPQTPQEQLRVLECGVFWTVPKGSTLSSDFGSKVLGNKKYKSKLTSRNINTIQKIHKLMLD</sequence>
<comment type="caution">
    <text evidence="1">The sequence shown here is derived from an EMBL/GenBank/DDBJ whole genome shotgun (WGS) entry which is preliminary data.</text>
</comment>
<accession>A0A7X2H726</accession>
<dbReference type="InterPro" id="IPR012545">
    <property type="entry name" value="DUF1697"/>
</dbReference>
<dbReference type="RefSeq" id="WP_154120077.1">
    <property type="nucleotide sequence ID" value="NZ_WJXB01000006.1"/>
</dbReference>
<proteinExistence type="predicted"/>
<evidence type="ECO:0000313" key="1">
    <source>
        <dbReference type="EMBL" id="MRN54717.1"/>
    </source>
</evidence>
<dbReference type="Gene3D" id="3.30.70.1280">
    <property type="entry name" value="SP0830-like domains"/>
    <property type="match status" value="1"/>
</dbReference>
<dbReference type="Proteomes" id="UP000463051">
    <property type="component" value="Unassembled WGS sequence"/>
</dbReference>
<dbReference type="PIRSF" id="PIRSF008502">
    <property type="entry name" value="UCP008502"/>
    <property type="match status" value="1"/>
</dbReference>
<evidence type="ECO:0000313" key="2">
    <source>
        <dbReference type="Proteomes" id="UP000463051"/>
    </source>
</evidence>
<dbReference type="SUPFAM" id="SSF160379">
    <property type="entry name" value="SP0830-like"/>
    <property type="match status" value="1"/>
</dbReference>
<dbReference type="Gene3D" id="3.30.70.1260">
    <property type="entry name" value="bacterial protein sp0830 like"/>
    <property type="match status" value="1"/>
</dbReference>
<gene>
    <name evidence="1" type="ORF">GJB61_17175</name>
</gene>
<reference evidence="1 2" key="1">
    <citation type="submission" date="2019-11" db="EMBL/GenBank/DDBJ databases">
        <title>Paenibacillus monticola sp. nov., a novel PGPR strain isolated from mountain sample in China.</title>
        <authorList>
            <person name="Zhao Q."/>
            <person name="Li H.-P."/>
            <person name="Zhang J.-L."/>
        </authorList>
    </citation>
    <scope>NUCLEOTIDE SEQUENCE [LARGE SCALE GENOMIC DNA]</scope>
    <source>
        <strain evidence="1 2">LC-T2</strain>
    </source>
</reference>
<keyword evidence="2" id="KW-1185">Reference proteome</keyword>
<dbReference type="PANTHER" id="PTHR36439">
    <property type="entry name" value="BLL4334 PROTEIN"/>
    <property type="match status" value="1"/>
</dbReference>
<protein>
    <submittedName>
        <fullName evidence="1">DUF1697 domain-containing protein</fullName>
    </submittedName>
</protein>
<dbReference type="EMBL" id="WJXB01000006">
    <property type="protein sequence ID" value="MRN54717.1"/>
    <property type="molecule type" value="Genomic_DNA"/>
</dbReference>
<dbReference type="PANTHER" id="PTHR36439:SF1">
    <property type="entry name" value="DUF1697 DOMAIN-CONTAINING PROTEIN"/>
    <property type="match status" value="1"/>
</dbReference>
<dbReference type="AlphaFoldDB" id="A0A7X2H726"/>
<dbReference type="Pfam" id="PF08002">
    <property type="entry name" value="DUF1697"/>
    <property type="match status" value="1"/>
</dbReference>
<organism evidence="1 2">
    <name type="scientific">Paenibacillus monticola</name>
    <dbReference type="NCBI Taxonomy" id="2666075"/>
    <lineage>
        <taxon>Bacteria</taxon>
        <taxon>Bacillati</taxon>
        <taxon>Bacillota</taxon>
        <taxon>Bacilli</taxon>
        <taxon>Bacillales</taxon>
        <taxon>Paenibacillaceae</taxon>
        <taxon>Paenibacillus</taxon>
    </lineage>
</organism>
<name>A0A7X2H726_9BACL</name>